<reference evidence="3" key="1">
    <citation type="journal article" date="2019" name="Int. J. Syst. Evol. Microbiol.">
        <title>The Global Catalogue of Microorganisms (GCM) 10K type strain sequencing project: providing services to taxonomists for standard genome sequencing and annotation.</title>
        <authorList>
            <consortium name="The Broad Institute Genomics Platform"/>
            <consortium name="The Broad Institute Genome Sequencing Center for Infectious Disease"/>
            <person name="Wu L."/>
            <person name="Ma J."/>
        </authorList>
    </citation>
    <scope>NUCLEOTIDE SEQUENCE [LARGE SCALE GENOMIC DNA]</scope>
    <source>
        <strain evidence="3">CECT 8288</strain>
    </source>
</reference>
<sequence>MSRILLAGLGDLNSRVAALAQNQGHEVIALRRTVDAQNQTVQQVGIDLSQERWPDYQADYLIVALSAQTRSLEGYQKAYLAPLEQLNQSLSSWKKRPKRIIVVSSSRVFGENHGEYLYDDSLAQSDDPYANILLAMERQLHAIESNTCAATLSGIYSAQRDWLKRQASKPREELPVTNHWTNRIHINDAAAALMHLITFEQPLPDRVLITDKQPMPMYEVLNYLRLKAGLPKIDSVPVISGGKQLIPKFLESSGFTWQFPTAKSGGYSCN</sequence>
<dbReference type="Pfam" id="PF01370">
    <property type="entry name" value="Epimerase"/>
    <property type="match status" value="1"/>
</dbReference>
<name>A0ABV7WPZ5_9GAMM</name>
<dbReference type="EMBL" id="JBHRYN010000008">
    <property type="protein sequence ID" value="MFC3701117.1"/>
    <property type="molecule type" value="Genomic_DNA"/>
</dbReference>
<gene>
    <name evidence="2" type="ORF">ACFOND_05625</name>
</gene>
<dbReference type="SUPFAM" id="SSF51735">
    <property type="entry name" value="NAD(P)-binding Rossmann-fold domains"/>
    <property type="match status" value="1"/>
</dbReference>
<evidence type="ECO:0000313" key="2">
    <source>
        <dbReference type="EMBL" id="MFC3701117.1"/>
    </source>
</evidence>
<dbReference type="Proteomes" id="UP001595710">
    <property type="component" value="Unassembled WGS sequence"/>
</dbReference>
<dbReference type="InterPro" id="IPR036291">
    <property type="entry name" value="NAD(P)-bd_dom_sf"/>
</dbReference>
<feature type="domain" description="NAD-dependent epimerase/dehydratase" evidence="1">
    <location>
        <begin position="14"/>
        <end position="159"/>
    </location>
</feature>
<protein>
    <submittedName>
        <fullName evidence="2">NAD-dependent epimerase/dehydratase family protein</fullName>
    </submittedName>
</protein>
<proteinExistence type="predicted"/>
<dbReference type="Gene3D" id="3.40.50.720">
    <property type="entry name" value="NAD(P)-binding Rossmann-like Domain"/>
    <property type="match status" value="1"/>
</dbReference>
<dbReference type="InterPro" id="IPR001509">
    <property type="entry name" value="Epimerase_deHydtase"/>
</dbReference>
<organism evidence="2 3">
    <name type="scientific">Reinekea marina</name>
    <dbReference type="NCBI Taxonomy" id="1310421"/>
    <lineage>
        <taxon>Bacteria</taxon>
        <taxon>Pseudomonadati</taxon>
        <taxon>Pseudomonadota</taxon>
        <taxon>Gammaproteobacteria</taxon>
        <taxon>Oceanospirillales</taxon>
        <taxon>Saccharospirillaceae</taxon>
        <taxon>Reinekea</taxon>
    </lineage>
</organism>
<evidence type="ECO:0000259" key="1">
    <source>
        <dbReference type="Pfam" id="PF01370"/>
    </source>
</evidence>
<comment type="caution">
    <text evidence="2">The sequence shown here is derived from an EMBL/GenBank/DDBJ whole genome shotgun (WGS) entry which is preliminary data.</text>
</comment>
<accession>A0ABV7WPZ5</accession>
<keyword evidence="3" id="KW-1185">Reference proteome</keyword>
<evidence type="ECO:0000313" key="3">
    <source>
        <dbReference type="Proteomes" id="UP001595710"/>
    </source>
</evidence>
<dbReference type="RefSeq" id="WP_290282886.1">
    <property type="nucleotide sequence ID" value="NZ_JAUFQI010000001.1"/>
</dbReference>